<gene>
    <name evidence="8" type="ORF">F3Y22_tig00116975pilonHSYRG00245</name>
</gene>
<evidence type="ECO:0000256" key="2">
    <source>
        <dbReference type="ARBA" id="ARBA00022679"/>
    </source>
</evidence>
<dbReference type="SMART" id="SM00220">
    <property type="entry name" value="S_TKc"/>
    <property type="match status" value="1"/>
</dbReference>
<evidence type="ECO:0000313" key="9">
    <source>
        <dbReference type="Proteomes" id="UP000436088"/>
    </source>
</evidence>
<evidence type="ECO:0000259" key="7">
    <source>
        <dbReference type="PROSITE" id="PS50011"/>
    </source>
</evidence>
<feature type="domain" description="Protein kinase" evidence="7">
    <location>
        <begin position="1"/>
        <end position="301"/>
    </location>
</feature>
<dbReference type="GO" id="GO:0004674">
    <property type="term" value="F:protein serine/threonine kinase activity"/>
    <property type="evidence" value="ECO:0007669"/>
    <property type="project" value="UniProtKB-KW"/>
</dbReference>
<name>A0A6A2WTH5_HIBSY</name>
<dbReference type="Gene3D" id="3.30.200.20">
    <property type="entry name" value="Phosphorylase Kinase, domain 1"/>
    <property type="match status" value="1"/>
</dbReference>
<accession>A0A6A2WTH5</accession>
<dbReference type="EMBL" id="VEPZ02001748">
    <property type="protein sequence ID" value="KAE8658110.1"/>
    <property type="molecule type" value="Genomic_DNA"/>
</dbReference>
<reference evidence="8" key="1">
    <citation type="submission" date="2019-09" db="EMBL/GenBank/DDBJ databases">
        <title>Draft genome information of white flower Hibiscus syriacus.</title>
        <authorList>
            <person name="Kim Y.-M."/>
        </authorList>
    </citation>
    <scope>NUCLEOTIDE SEQUENCE [LARGE SCALE GENOMIC DNA]</scope>
    <source>
        <strain evidence="8">YM2019G1</strain>
    </source>
</reference>
<evidence type="ECO:0000313" key="8">
    <source>
        <dbReference type="EMBL" id="KAE8658110.1"/>
    </source>
</evidence>
<evidence type="ECO:0000256" key="5">
    <source>
        <dbReference type="ARBA" id="ARBA00022840"/>
    </source>
</evidence>
<keyword evidence="3" id="KW-0547">Nucleotide-binding</keyword>
<dbReference type="Pfam" id="PF00069">
    <property type="entry name" value="Pkinase"/>
    <property type="match status" value="1"/>
</dbReference>
<keyword evidence="1" id="KW-0723">Serine/threonine-protein kinase</keyword>
<keyword evidence="2" id="KW-0808">Transferase</keyword>
<keyword evidence="4 8" id="KW-0418">Kinase</keyword>
<evidence type="ECO:0000256" key="6">
    <source>
        <dbReference type="SAM" id="MobiDB-lite"/>
    </source>
</evidence>
<dbReference type="InterPro" id="IPR000719">
    <property type="entry name" value="Prot_kinase_dom"/>
</dbReference>
<dbReference type="PROSITE" id="PS50011">
    <property type="entry name" value="PROTEIN_KINASE_DOM"/>
    <property type="match status" value="1"/>
</dbReference>
<dbReference type="Gene3D" id="1.10.510.10">
    <property type="entry name" value="Transferase(Phosphotransferase) domain 1"/>
    <property type="match status" value="1"/>
</dbReference>
<dbReference type="InterPro" id="IPR011009">
    <property type="entry name" value="Kinase-like_dom_sf"/>
</dbReference>
<dbReference type="GO" id="GO:0005524">
    <property type="term" value="F:ATP binding"/>
    <property type="evidence" value="ECO:0007669"/>
    <property type="project" value="UniProtKB-KW"/>
</dbReference>
<dbReference type="GO" id="GO:0005634">
    <property type="term" value="C:nucleus"/>
    <property type="evidence" value="ECO:0007669"/>
    <property type="project" value="TreeGrafter"/>
</dbReference>
<dbReference type="AlphaFoldDB" id="A0A6A2WTH5"/>
<keyword evidence="9" id="KW-1185">Reference proteome</keyword>
<protein>
    <submittedName>
        <fullName evidence="8">Serine/threonine-protein kinase AFC3</fullName>
    </submittedName>
</protein>
<comment type="caution">
    <text evidence="8">The sequence shown here is derived from an EMBL/GenBank/DDBJ whole genome shotgun (WGS) entry which is preliminary data.</text>
</comment>
<proteinExistence type="predicted"/>
<keyword evidence="5" id="KW-0067">ATP-binding</keyword>
<dbReference type="SUPFAM" id="SSF56112">
    <property type="entry name" value="Protein kinase-like (PK-like)"/>
    <property type="match status" value="1"/>
</dbReference>
<dbReference type="InterPro" id="IPR051175">
    <property type="entry name" value="CLK_kinases"/>
</dbReference>
<dbReference type="PANTHER" id="PTHR45646">
    <property type="entry name" value="SERINE/THREONINE-PROTEIN KINASE DOA-RELATED"/>
    <property type="match status" value="1"/>
</dbReference>
<evidence type="ECO:0000256" key="3">
    <source>
        <dbReference type="ARBA" id="ARBA00022741"/>
    </source>
</evidence>
<evidence type="ECO:0000256" key="4">
    <source>
        <dbReference type="ARBA" id="ARBA00022777"/>
    </source>
</evidence>
<organism evidence="8 9">
    <name type="scientific">Hibiscus syriacus</name>
    <name type="common">Rose of Sharon</name>
    <dbReference type="NCBI Taxonomy" id="106335"/>
    <lineage>
        <taxon>Eukaryota</taxon>
        <taxon>Viridiplantae</taxon>
        <taxon>Streptophyta</taxon>
        <taxon>Embryophyta</taxon>
        <taxon>Tracheophyta</taxon>
        <taxon>Spermatophyta</taxon>
        <taxon>Magnoliopsida</taxon>
        <taxon>eudicotyledons</taxon>
        <taxon>Gunneridae</taxon>
        <taxon>Pentapetalae</taxon>
        <taxon>rosids</taxon>
        <taxon>malvids</taxon>
        <taxon>Malvales</taxon>
        <taxon>Malvaceae</taxon>
        <taxon>Malvoideae</taxon>
        <taxon>Hibiscus</taxon>
    </lineage>
</organism>
<sequence>MVVEMEDVEKARTRKRPRLGWDVAPSGPEALQTPAKTRLLSPPKKDDDHEGHYCFNLGENLTPRYKILSKMGEGTFGLVLECWDRETRDYVAIKIVRSIHKYRDAAMIEIDILQHLAKNEKCTSGCVKIRNSCLPKSSAIKLIDFGSTAFDNQNHCSVVSTRHYRAPEIILGLGWSYPCDVWSVGCILVELCTGEALFQTHENLEHLAMMERVLGSIPEHMIQRANRGAEKYFLRGSRLNWPEGAVSRESIRAVKKLDLLKNMVSHVESTRYLLADLLEGLLNYDPCKRLTAVQALNHPFFESK</sequence>
<dbReference type="Proteomes" id="UP000436088">
    <property type="component" value="Unassembled WGS sequence"/>
</dbReference>
<dbReference type="PANTHER" id="PTHR45646:SF11">
    <property type="entry name" value="SERINE_THREONINE-PROTEIN KINASE DOA"/>
    <property type="match status" value="1"/>
</dbReference>
<feature type="region of interest" description="Disordered" evidence="6">
    <location>
        <begin position="1"/>
        <end position="46"/>
    </location>
</feature>
<evidence type="ECO:0000256" key="1">
    <source>
        <dbReference type="ARBA" id="ARBA00022527"/>
    </source>
</evidence>